<sequence length="219" mass="25362">MRISLKHWLRLRRDPWRKIFYDAFRQWKRDKMEAKRYNFEGLSEDSVVFDVGGFEGNWAQAINDRYGSAVHVFEPHPAFAQRLVERFENNPKITVHAFALGSEPGQLHLSDEGDASSAVNDTASAVTGEVRAVSEFMQTFESRVIDLIKVNIEGGEYDLLPALVASDSMARFRILQVQFHQYRESDIALRESIRGDLENTHTEAWSYPFVWEEWHLAQP</sequence>
<dbReference type="Pfam" id="PF05050">
    <property type="entry name" value="Methyltransf_21"/>
    <property type="match status" value="1"/>
</dbReference>
<organism evidence="2 3">
    <name type="scientific">Litoreibacter albidus</name>
    <dbReference type="NCBI Taxonomy" id="670155"/>
    <lineage>
        <taxon>Bacteria</taxon>
        <taxon>Pseudomonadati</taxon>
        <taxon>Pseudomonadota</taxon>
        <taxon>Alphaproteobacteria</taxon>
        <taxon>Rhodobacterales</taxon>
        <taxon>Roseobacteraceae</taxon>
        <taxon>Litoreibacter</taxon>
    </lineage>
</organism>
<dbReference type="EMBL" id="FNOI01000001">
    <property type="protein sequence ID" value="SDW16183.1"/>
    <property type="molecule type" value="Genomic_DNA"/>
</dbReference>
<dbReference type="GO" id="GO:0032259">
    <property type="term" value="P:methylation"/>
    <property type="evidence" value="ECO:0007669"/>
    <property type="project" value="UniProtKB-KW"/>
</dbReference>
<keyword evidence="3" id="KW-1185">Reference proteome</keyword>
<dbReference type="RefSeq" id="WP_089943677.1">
    <property type="nucleotide sequence ID" value="NZ_FNOI01000001.1"/>
</dbReference>
<evidence type="ECO:0000259" key="1">
    <source>
        <dbReference type="Pfam" id="PF05050"/>
    </source>
</evidence>
<gene>
    <name evidence="2" type="ORF">SAMN04488001_0428</name>
</gene>
<keyword evidence="2" id="KW-0808">Transferase</keyword>
<name>A0A1H2R9P0_9RHOB</name>
<protein>
    <submittedName>
        <fullName evidence="2">Methyltransferase, FkbM family</fullName>
    </submittedName>
</protein>
<accession>A0A1H2R9P0</accession>
<proteinExistence type="predicted"/>
<dbReference type="Proteomes" id="UP000199441">
    <property type="component" value="Unassembled WGS sequence"/>
</dbReference>
<feature type="domain" description="Methyltransferase FkbM" evidence="1">
    <location>
        <begin position="50"/>
        <end position="183"/>
    </location>
</feature>
<keyword evidence="2" id="KW-0489">Methyltransferase</keyword>
<reference evidence="3" key="1">
    <citation type="submission" date="2016-10" db="EMBL/GenBank/DDBJ databases">
        <authorList>
            <person name="Varghese N."/>
            <person name="Submissions S."/>
        </authorList>
    </citation>
    <scope>NUCLEOTIDE SEQUENCE [LARGE SCALE GENOMIC DNA]</scope>
    <source>
        <strain evidence="3">DSM 26922</strain>
    </source>
</reference>
<dbReference type="InterPro" id="IPR006342">
    <property type="entry name" value="FkbM_mtfrase"/>
</dbReference>
<dbReference type="NCBIfam" id="TIGR01444">
    <property type="entry name" value="fkbM_fam"/>
    <property type="match status" value="1"/>
</dbReference>
<dbReference type="Gene3D" id="3.40.50.150">
    <property type="entry name" value="Vaccinia Virus protein VP39"/>
    <property type="match status" value="1"/>
</dbReference>
<dbReference type="OrthoDB" id="4104638at2"/>
<evidence type="ECO:0000313" key="2">
    <source>
        <dbReference type="EMBL" id="SDW16183.1"/>
    </source>
</evidence>
<evidence type="ECO:0000313" key="3">
    <source>
        <dbReference type="Proteomes" id="UP000199441"/>
    </source>
</evidence>
<dbReference type="STRING" id="670155.SAMN04488001_0428"/>
<dbReference type="AlphaFoldDB" id="A0A1H2R9P0"/>
<dbReference type="InterPro" id="IPR029063">
    <property type="entry name" value="SAM-dependent_MTases_sf"/>
</dbReference>
<dbReference type="SUPFAM" id="SSF53335">
    <property type="entry name" value="S-adenosyl-L-methionine-dependent methyltransferases"/>
    <property type="match status" value="1"/>
</dbReference>
<dbReference type="GO" id="GO:0008168">
    <property type="term" value="F:methyltransferase activity"/>
    <property type="evidence" value="ECO:0007669"/>
    <property type="project" value="UniProtKB-KW"/>
</dbReference>